<keyword evidence="2" id="KW-1185">Reference proteome</keyword>
<gene>
    <name evidence="1" type="ORF">D3227_39685</name>
</gene>
<dbReference type="OrthoDB" id="8100242at2"/>
<proteinExistence type="predicted"/>
<evidence type="ECO:0000313" key="2">
    <source>
        <dbReference type="Proteomes" id="UP000272706"/>
    </source>
</evidence>
<dbReference type="EMBL" id="QZWZ01000112">
    <property type="protein sequence ID" value="RJT21453.1"/>
    <property type="molecule type" value="Genomic_DNA"/>
</dbReference>
<protein>
    <submittedName>
        <fullName evidence="1">DUF982 domain-containing protein</fullName>
    </submittedName>
</protein>
<dbReference type="Gene3D" id="6.10.250.730">
    <property type="match status" value="1"/>
</dbReference>
<reference evidence="1 2" key="1">
    <citation type="submission" date="2018-09" db="EMBL/GenBank/DDBJ databases">
        <title>Mesorhizobium carmichaelinearum sp. nov. isolated from Carmichaelinea spp. root nodules in New Zealand.</title>
        <authorList>
            <person name="De Meyer S.E."/>
        </authorList>
    </citation>
    <scope>NUCLEOTIDE SEQUENCE [LARGE SCALE GENOMIC DNA]</scope>
    <source>
        <strain evidence="1 2">ICMP19557</strain>
    </source>
</reference>
<evidence type="ECO:0000313" key="1">
    <source>
        <dbReference type="EMBL" id="RJT21453.1"/>
    </source>
</evidence>
<dbReference type="RefSeq" id="WP_120019392.1">
    <property type="nucleotide sequence ID" value="NZ_QZWZ01000112.1"/>
</dbReference>
<dbReference type="Pfam" id="PF06169">
    <property type="entry name" value="DUF982"/>
    <property type="match status" value="1"/>
</dbReference>
<comment type="caution">
    <text evidence="1">The sequence shown here is derived from an EMBL/GenBank/DDBJ whole genome shotgun (WGS) entry which is preliminary data.</text>
</comment>
<sequence>MSAFLPIRIRFADGRLMQVSSICEAEKALGGRWENKEKRTFKEAARLLAAAREGGCKPQVAFQAFKRAAREQSMLQSVKRSSALKMYDELVRSLC</sequence>
<name>A0A3A5JNV1_9HYPH</name>
<dbReference type="InterPro" id="IPR010385">
    <property type="entry name" value="DUF982"/>
</dbReference>
<dbReference type="Proteomes" id="UP000272706">
    <property type="component" value="Unassembled WGS sequence"/>
</dbReference>
<organism evidence="1 2">
    <name type="scientific">Mesorhizobium waimense</name>
    <dbReference type="NCBI Taxonomy" id="1300307"/>
    <lineage>
        <taxon>Bacteria</taxon>
        <taxon>Pseudomonadati</taxon>
        <taxon>Pseudomonadota</taxon>
        <taxon>Alphaproteobacteria</taxon>
        <taxon>Hyphomicrobiales</taxon>
        <taxon>Phyllobacteriaceae</taxon>
        <taxon>Mesorhizobium</taxon>
    </lineage>
</organism>
<accession>A0A3A5JNV1</accession>
<dbReference type="AlphaFoldDB" id="A0A3A5JNV1"/>